<proteinExistence type="predicted"/>
<dbReference type="Pfam" id="PF13041">
    <property type="entry name" value="PPR_2"/>
    <property type="match status" value="1"/>
</dbReference>
<dbReference type="FunFam" id="1.25.40.10:FF:000280">
    <property type="entry name" value="Pentatricopeptide repeat-containing protein"/>
    <property type="match status" value="1"/>
</dbReference>
<dbReference type="InterPro" id="IPR046960">
    <property type="entry name" value="PPR_At4g14850-like_plant"/>
</dbReference>
<keyword evidence="1" id="KW-0677">Repeat</keyword>
<protein>
    <submittedName>
        <fullName evidence="3">Pentatricopeptide repeat-containing protein</fullName>
    </submittedName>
</protein>
<feature type="repeat" description="PPR" evidence="2">
    <location>
        <begin position="25"/>
        <end position="59"/>
    </location>
</feature>
<dbReference type="EMBL" id="JBFOLJ010000001">
    <property type="protein sequence ID" value="KAL2557109.1"/>
    <property type="molecule type" value="Genomic_DNA"/>
</dbReference>
<name>A0ABD1X571_9LAMI</name>
<accession>A0ABD1X571</accession>
<dbReference type="PANTHER" id="PTHR47926">
    <property type="entry name" value="PENTATRICOPEPTIDE REPEAT-CONTAINING PROTEIN"/>
    <property type="match status" value="1"/>
</dbReference>
<dbReference type="PROSITE" id="PS51375">
    <property type="entry name" value="PPR"/>
    <property type="match status" value="3"/>
</dbReference>
<comment type="caution">
    <text evidence="3">The sequence shown here is derived from an EMBL/GenBank/DDBJ whole genome shotgun (WGS) entry which is preliminary data.</text>
</comment>
<feature type="repeat" description="PPR" evidence="2">
    <location>
        <begin position="126"/>
        <end position="160"/>
    </location>
</feature>
<dbReference type="FunFam" id="1.25.40.10:FF:001506">
    <property type="entry name" value="Os03g0317100 protein"/>
    <property type="match status" value="1"/>
</dbReference>
<feature type="repeat" description="PPR" evidence="2">
    <location>
        <begin position="161"/>
        <end position="191"/>
    </location>
</feature>
<evidence type="ECO:0000256" key="1">
    <source>
        <dbReference type="ARBA" id="ARBA00022737"/>
    </source>
</evidence>
<dbReference type="Pfam" id="PF20431">
    <property type="entry name" value="E_motif"/>
    <property type="match status" value="1"/>
</dbReference>
<dbReference type="InterPro" id="IPR046848">
    <property type="entry name" value="E_motif"/>
</dbReference>
<dbReference type="AlphaFoldDB" id="A0ABD1X571"/>
<dbReference type="SUPFAM" id="SSF48452">
    <property type="entry name" value="TPR-like"/>
    <property type="match status" value="1"/>
</dbReference>
<keyword evidence="4" id="KW-1185">Reference proteome</keyword>
<organism evidence="3 4">
    <name type="scientific">Forsythia ovata</name>
    <dbReference type="NCBI Taxonomy" id="205694"/>
    <lineage>
        <taxon>Eukaryota</taxon>
        <taxon>Viridiplantae</taxon>
        <taxon>Streptophyta</taxon>
        <taxon>Embryophyta</taxon>
        <taxon>Tracheophyta</taxon>
        <taxon>Spermatophyta</taxon>
        <taxon>Magnoliopsida</taxon>
        <taxon>eudicotyledons</taxon>
        <taxon>Gunneridae</taxon>
        <taxon>Pentapetalae</taxon>
        <taxon>asterids</taxon>
        <taxon>lamiids</taxon>
        <taxon>Lamiales</taxon>
        <taxon>Oleaceae</taxon>
        <taxon>Forsythieae</taxon>
        <taxon>Forsythia</taxon>
    </lineage>
</organism>
<dbReference type="InterPro" id="IPR011990">
    <property type="entry name" value="TPR-like_helical_dom_sf"/>
</dbReference>
<sequence>MILGLGENGEVAKARSIFYSMKEKDDGTWSAMIKIYERKGFELEALTLFRSMQTQGIRPHFPSLISILSVCASLASLDHGREIHAQILRSKFDDDVYVLSVLITMYMKCGDLVSAKRVFDRFLHKDIVMWNSMITGYAQHGLGGEALQVFQEMRSSGIAADVVTFVGVLSACSYSGQVKEGKEIFESMKSKYSTEPTTEHYACMVDLLGRAGCLNEAMDVINNMPMEADAIVWGSLMGACRTHGNLDLAEVAAKKLLELEPKNAGPCILLSNIYASKGKWSDVARLRKNMRYRKVNKSPGCSWIEVEKKVHMFTGGSSTPHPEHLTIVKMLKELRWAVKRSWV</sequence>
<dbReference type="Pfam" id="PF01535">
    <property type="entry name" value="PPR"/>
    <property type="match status" value="3"/>
</dbReference>
<evidence type="ECO:0000256" key="2">
    <source>
        <dbReference type="PROSITE-ProRule" id="PRU00708"/>
    </source>
</evidence>
<dbReference type="PANTHER" id="PTHR47926:SF373">
    <property type="entry name" value="TETRATRICOPEPTIDE-LIKE HELICAL DOMAIN SUPERFAMILY, DYW DOMAIN-CONTAINING PROTEIN"/>
    <property type="match status" value="1"/>
</dbReference>
<reference evidence="4" key="1">
    <citation type="submission" date="2024-07" db="EMBL/GenBank/DDBJ databases">
        <title>Two chromosome-level genome assemblies of Korean endemic species Abeliophyllum distichum and Forsythia ovata (Oleaceae).</title>
        <authorList>
            <person name="Jang H."/>
        </authorList>
    </citation>
    <scope>NUCLEOTIDE SEQUENCE [LARGE SCALE GENOMIC DNA]</scope>
</reference>
<dbReference type="Proteomes" id="UP001604277">
    <property type="component" value="Unassembled WGS sequence"/>
</dbReference>
<dbReference type="NCBIfam" id="TIGR00756">
    <property type="entry name" value="PPR"/>
    <property type="match status" value="2"/>
</dbReference>
<evidence type="ECO:0000313" key="4">
    <source>
        <dbReference type="Proteomes" id="UP001604277"/>
    </source>
</evidence>
<dbReference type="InterPro" id="IPR002885">
    <property type="entry name" value="PPR_rpt"/>
</dbReference>
<dbReference type="Gene3D" id="1.25.40.10">
    <property type="entry name" value="Tetratricopeptide repeat domain"/>
    <property type="match status" value="2"/>
</dbReference>
<gene>
    <name evidence="3" type="ORF">Fot_01848</name>
</gene>
<evidence type="ECO:0000313" key="3">
    <source>
        <dbReference type="EMBL" id="KAL2557109.1"/>
    </source>
</evidence>